<sequence length="789" mass="87571">MTQPLNEFICAVRIADNIEQEKFIIRTEQAQIRAYLRKCTPEMRPRIVSKIIFLDMLGENPVWGQMEAITLMTDDRYSYKRVGYIGAAILLDESAELTILVTQTLTKDLQSTDPNIQCLSLAFIANLGSQECCRSVTTHVQKLLSSMNPAVQKAAGMAACRIISKNPDLAESFKNSVQSLLNSSYHGVILAGMNLTIQMMRAEPKLAQIWHQFTIPFTKILKSLVYTRPSPEFASGIYNDPFMQIKAMQALAMLKKENDELETILQSIISTTEYKRNTGRALLYQAVETVCAITKKASLRGHGFNQIGRLLSLKNPNILYSALSAYARILTNDPRLISRGGADSMAIQRYKNAIVKCLDNKDPSVRRRALDVISALIDEKNVETLIPEILGFVKLSDSEFRAELIYKIYTATQKFAPNLEWNFDTVHKILIDSGNYVNPDIISSFCELITKNPSIHSHAVSKLSESIFHYNENQSLIQVSAFVIGEFSEDPKIVDALVKVLALPQTVTETKLYLITAISKLAARFNDVKQLVIETLTDTVKSNTLEVQQRSGEMLKMLSLGQVGEQLLAPIAIGHDTELDEKAVAIKEGTENSKADDEMLLNILDTAPSQQQQQKPQQSALDLLGLGTPSNPPPTNPTPSNPLDLLSLAPSPSPQPQKPVQQPVQQPTAPQQPVQQQAPQQPPLQLVMQDVAIRALTQVNKSDPRQMMLKVTAISKSDKTFTNFQFQFQASPACQIKVQAPDGNVVGPNKPVSVIVFHFNPQNVPFALNVKVSYYYGAMPVTDAGVLKY</sequence>
<dbReference type="OrthoDB" id="28053at2759"/>
<evidence type="ECO:0000256" key="10">
    <source>
        <dbReference type="SAM" id="MobiDB-lite"/>
    </source>
</evidence>
<dbReference type="VEuPathDB" id="TrichDB:TVAGG3_0018860"/>
<evidence type="ECO:0000256" key="2">
    <source>
        <dbReference type="ARBA" id="ARBA00004555"/>
    </source>
</evidence>
<evidence type="ECO:0000256" key="6">
    <source>
        <dbReference type="ARBA" id="ARBA00023034"/>
    </source>
</evidence>
<comment type="subcellular location">
    <subcellularLocation>
        <location evidence="1">Cytoplasmic vesicle membrane</location>
    </subcellularLocation>
    <subcellularLocation>
        <location evidence="2">Golgi apparatus</location>
    </subcellularLocation>
</comment>
<dbReference type="AlphaFoldDB" id="A2E4F8"/>
<dbReference type="SMR" id="A2E4F8"/>
<feature type="domain" description="GAE" evidence="11">
    <location>
        <begin position="678"/>
        <end position="789"/>
    </location>
</feature>
<keyword evidence="8 9" id="KW-0968">Cytoplasmic vesicle</keyword>
<dbReference type="InterPro" id="IPR013041">
    <property type="entry name" value="Clathrin_app_Ig-like_sf"/>
</dbReference>
<dbReference type="InterPro" id="IPR016024">
    <property type="entry name" value="ARM-type_fold"/>
</dbReference>
<dbReference type="VEuPathDB" id="TrichDB:TVAG_129070"/>
<dbReference type="InterPro" id="IPR050840">
    <property type="entry name" value="Adaptor_Complx_Large_Subunit"/>
</dbReference>
<dbReference type="eggNOG" id="KOG1062">
    <property type="taxonomic scope" value="Eukaryota"/>
</dbReference>
<evidence type="ECO:0000256" key="3">
    <source>
        <dbReference type="ARBA" id="ARBA00006613"/>
    </source>
</evidence>
<evidence type="ECO:0000256" key="4">
    <source>
        <dbReference type="ARBA" id="ARBA00022448"/>
    </source>
</evidence>
<dbReference type="EMBL" id="DS113301">
    <property type="protein sequence ID" value="EAY12493.1"/>
    <property type="molecule type" value="Genomic_DNA"/>
</dbReference>
<dbReference type="InParanoid" id="A2E4F8"/>
<evidence type="ECO:0000256" key="9">
    <source>
        <dbReference type="PIRNR" id="PIRNR037094"/>
    </source>
</evidence>
<evidence type="ECO:0000256" key="5">
    <source>
        <dbReference type="ARBA" id="ARBA00022927"/>
    </source>
</evidence>
<dbReference type="PIRSF" id="PIRSF037094">
    <property type="entry name" value="AP1_complex_gamma"/>
    <property type="match status" value="1"/>
</dbReference>
<dbReference type="InterPro" id="IPR008153">
    <property type="entry name" value="GAE_dom"/>
</dbReference>
<evidence type="ECO:0000313" key="13">
    <source>
        <dbReference type="Proteomes" id="UP000001542"/>
    </source>
</evidence>
<dbReference type="InterPro" id="IPR017107">
    <property type="entry name" value="AP1_complex_gsu"/>
</dbReference>
<feature type="compositionally biased region" description="Pro residues" evidence="10">
    <location>
        <begin position="630"/>
        <end position="640"/>
    </location>
</feature>
<evidence type="ECO:0000313" key="12">
    <source>
        <dbReference type="EMBL" id="EAY12493.1"/>
    </source>
</evidence>
<evidence type="ECO:0000256" key="1">
    <source>
        <dbReference type="ARBA" id="ARBA00004156"/>
    </source>
</evidence>
<dbReference type="GO" id="GO:0030121">
    <property type="term" value="C:AP-1 adaptor complex"/>
    <property type="evidence" value="ECO:0000318"/>
    <property type="project" value="GO_Central"/>
</dbReference>
<dbReference type="STRING" id="5722.A2E4F8"/>
<proteinExistence type="inferred from homology"/>
<keyword evidence="6 9" id="KW-0333">Golgi apparatus</keyword>
<organism evidence="12 13">
    <name type="scientific">Trichomonas vaginalis (strain ATCC PRA-98 / G3)</name>
    <dbReference type="NCBI Taxonomy" id="412133"/>
    <lineage>
        <taxon>Eukaryota</taxon>
        <taxon>Metamonada</taxon>
        <taxon>Parabasalia</taxon>
        <taxon>Trichomonadida</taxon>
        <taxon>Trichomonadidae</taxon>
        <taxon>Trichomonas</taxon>
    </lineage>
</organism>
<evidence type="ECO:0000259" key="11">
    <source>
        <dbReference type="PROSITE" id="PS50180"/>
    </source>
</evidence>
<dbReference type="OMA" id="REPNTKK"/>
<dbReference type="RefSeq" id="XP_001324716.1">
    <property type="nucleotide sequence ID" value="XM_001324681.1"/>
</dbReference>
<feature type="region of interest" description="Disordered" evidence="10">
    <location>
        <begin position="608"/>
        <end position="682"/>
    </location>
</feature>
<protein>
    <recommendedName>
        <fullName evidence="9">AP-1 complex subunit gamma</fullName>
    </recommendedName>
</protein>
<keyword evidence="4 9" id="KW-0813">Transport</keyword>
<feature type="compositionally biased region" description="Low complexity" evidence="10">
    <location>
        <begin position="608"/>
        <end position="629"/>
    </location>
</feature>
<dbReference type="InterPro" id="IPR008152">
    <property type="entry name" value="Clathrin_a/b/g-adaptin_app_Ig"/>
</dbReference>
<gene>
    <name evidence="12" type="ORF">TVAG_129070</name>
</gene>
<reference evidence="12" key="2">
    <citation type="journal article" date="2007" name="Science">
        <title>Draft genome sequence of the sexually transmitted pathogen Trichomonas vaginalis.</title>
        <authorList>
            <person name="Carlton J.M."/>
            <person name="Hirt R.P."/>
            <person name="Silva J.C."/>
            <person name="Delcher A.L."/>
            <person name="Schatz M."/>
            <person name="Zhao Q."/>
            <person name="Wortman J.R."/>
            <person name="Bidwell S.L."/>
            <person name="Alsmark U.C.M."/>
            <person name="Besteiro S."/>
            <person name="Sicheritz-Ponten T."/>
            <person name="Noel C.J."/>
            <person name="Dacks J.B."/>
            <person name="Foster P.G."/>
            <person name="Simillion C."/>
            <person name="Van de Peer Y."/>
            <person name="Miranda-Saavedra D."/>
            <person name="Barton G.J."/>
            <person name="Westrop G.D."/>
            <person name="Mueller S."/>
            <person name="Dessi D."/>
            <person name="Fiori P.L."/>
            <person name="Ren Q."/>
            <person name="Paulsen I."/>
            <person name="Zhang H."/>
            <person name="Bastida-Corcuera F.D."/>
            <person name="Simoes-Barbosa A."/>
            <person name="Brown M.T."/>
            <person name="Hayes R.D."/>
            <person name="Mukherjee M."/>
            <person name="Okumura C.Y."/>
            <person name="Schneider R."/>
            <person name="Smith A.J."/>
            <person name="Vanacova S."/>
            <person name="Villalvazo M."/>
            <person name="Haas B.J."/>
            <person name="Pertea M."/>
            <person name="Feldblyum T.V."/>
            <person name="Utterback T.R."/>
            <person name="Shu C.L."/>
            <person name="Osoegawa K."/>
            <person name="de Jong P.J."/>
            <person name="Hrdy I."/>
            <person name="Horvathova L."/>
            <person name="Zubacova Z."/>
            <person name="Dolezal P."/>
            <person name="Malik S.B."/>
            <person name="Logsdon J.M. Jr."/>
            <person name="Henze K."/>
            <person name="Gupta A."/>
            <person name="Wang C.C."/>
            <person name="Dunne R.L."/>
            <person name="Upcroft J.A."/>
            <person name="Upcroft P."/>
            <person name="White O."/>
            <person name="Salzberg S.L."/>
            <person name="Tang P."/>
            <person name="Chiu C.-H."/>
            <person name="Lee Y.-S."/>
            <person name="Embley T.M."/>
            <person name="Coombs G.H."/>
            <person name="Mottram J.C."/>
            <person name="Tachezy J."/>
            <person name="Fraser-Liggett C.M."/>
            <person name="Johnson P.J."/>
        </authorList>
    </citation>
    <scope>NUCLEOTIDE SEQUENCE [LARGE SCALE GENOMIC DNA]</scope>
    <source>
        <strain evidence="12">G3</strain>
    </source>
</reference>
<dbReference type="PANTHER" id="PTHR22780">
    <property type="entry name" value="ADAPTIN, ALPHA/GAMMA/EPSILON"/>
    <property type="match status" value="1"/>
</dbReference>
<dbReference type="InterPro" id="IPR002553">
    <property type="entry name" value="Clathrin/coatomer_adapt-like_N"/>
</dbReference>
<evidence type="ECO:0000256" key="8">
    <source>
        <dbReference type="ARBA" id="ARBA00023329"/>
    </source>
</evidence>
<keyword evidence="13" id="KW-1185">Reference proteome</keyword>
<evidence type="ECO:0000256" key="7">
    <source>
        <dbReference type="ARBA" id="ARBA00023136"/>
    </source>
</evidence>
<dbReference type="InterPro" id="IPR011989">
    <property type="entry name" value="ARM-like"/>
</dbReference>
<dbReference type="Pfam" id="PF02883">
    <property type="entry name" value="Alpha_adaptinC2"/>
    <property type="match status" value="1"/>
</dbReference>
<dbReference type="Gene3D" id="2.60.40.1230">
    <property type="match status" value="1"/>
</dbReference>
<dbReference type="GO" id="GO:0006886">
    <property type="term" value="P:intracellular protein transport"/>
    <property type="evidence" value="ECO:0007669"/>
    <property type="project" value="UniProtKB-UniRule"/>
</dbReference>
<dbReference type="FunCoup" id="A2E4F8">
    <property type="interactions" value="212"/>
</dbReference>
<feature type="compositionally biased region" description="Low complexity" evidence="10">
    <location>
        <begin position="641"/>
        <end position="650"/>
    </location>
</feature>
<reference evidence="12" key="1">
    <citation type="submission" date="2006-10" db="EMBL/GenBank/DDBJ databases">
        <authorList>
            <person name="Amadeo P."/>
            <person name="Zhao Q."/>
            <person name="Wortman J."/>
            <person name="Fraser-Liggett C."/>
            <person name="Carlton J."/>
        </authorList>
    </citation>
    <scope>NUCLEOTIDE SEQUENCE</scope>
    <source>
        <strain evidence="12">G3</strain>
    </source>
</reference>
<dbReference type="Pfam" id="PF01602">
    <property type="entry name" value="Adaptin_N"/>
    <property type="match status" value="1"/>
</dbReference>
<dbReference type="GO" id="GO:0006896">
    <property type="term" value="P:Golgi to vacuole transport"/>
    <property type="evidence" value="ECO:0000318"/>
    <property type="project" value="GO_Central"/>
</dbReference>
<keyword evidence="5 9" id="KW-0653">Protein transport</keyword>
<name>A2E4F8_TRIV3</name>
<dbReference type="Gene3D" id="1.25.10.10">
    <property type="entry name" value="Leucine-rich Repeat Variant"/>
    <property type="match status" value="1"/>
</dbReference>
<dbReference type="GO" id="GO:0035615">
    <property type="term" value="F:clathrin adaptor activity"/>
    <property type="evidence" value="ECO:0000318"/>
    <property type="project" value="GO_Central"/>
</dbReference>
<dbReference type="Proteomes" id="UP000001542">
    <property type="component" value="Unassembled WGS sequence"/>
</dbReference>
<comment type="similarity">
    <text evidence="3 9">Belongs to the adaptor complexes large subunit family.</text>
</comment>
<dbReference type="SUPFAM" id="SSF49348">
    <property type="entry name" value="Clathrin adaptor appendage domain"/>
    <property type="match status" value="1"/>
</dbReference>
<dbReference type="PROSITE" id="PS50180">
    <property type="entry name" value="GAE"/>
    <property type="match status" value="1"/>
</dbReference>
<dbReference type="SUPFAM" id="SSF48371">
    <property type="entry name" value="ARM repeat"/>
    <property type="match status" value="1"/>
</dbReference>
<accession>A2E4F8</accession>
<dbReference type="KEGG" id="tva:4770459"/>
<keyword evidence="7 9" id="KW-0472">Membrane</keyword>
<feature type="compositionally biased region" description="Low complexity" evidence="10">
    <location>
        <begin position="658"/>
        <end position="682"/>
    </location>
</feature>